<dbReference type="RefSeq" id="XP_049131446.1">
    <property type="nucleotide sequence ID" value="XM_049275489.1"/>
</dbReference>
<name>A0AA37UJY9_9PEZI</name>
<gene>
    <name evidence="2" type="ORF">ColSpa_09277</name>
</gene>
<accession>A0AA37UJY9</accession>
<keyword evidence="3" id="KW-1185">Reference proteome</keyword>
<evidence type="ECO:0000256" key="1">
    <source>
        <dbReference type="SAM" id="MobiDB-lite"/>
    </source>
</evidence>
<dbReference type="AlphaFoldDB" id="A0AA37UJY9"/>
<protein>
    <submittedName>
        <fullName evidence="2">Uncharacterized protein</fullName>
    </submittedName>
</protein>
<comment type="caution">
    <text evidence="2">The sequence shown here is derived from an EMBL/GenBank/DDBJ whole genome shotgun (WGS) entry which is preliminary data.</text>
</comment>
<organism evidence="2 3">
    <name type="scientific">Colletotrichum spaethianum</name>
    <dbReference type="NCBI Taxonomy" id="700344"/>
    <lineage>
        <taxon>Eukaryota</taxon>
        <taxon>Fungi</taxon>
        <taxon>Dikarya</taxon>
        <taxon>Ascomycota</taxon>
        <taxon>Pezizomycotina</taxon>
        <taxon>Sordariomycetes</taxon>
        <taxon>Hypocreomycetidae</taxon>
        <taxon>Glomerellales</taxon>
        <taxon>Glomerellaceae</taxon>
        <taxon>Colletotrichum</taxon>
        <taxon>Colletotrichum spaethianum species complex</taxon>
    </lineage>
</organism>
<feature type="region of interest" description="Disordered" evidence="1">
    <location>
        <begin position="282"/>
        <end position="306"/>
    </location>
</feature>
<evidence type="ECO:0000313" key="2">
    <source>
        <dbReference type="EMBL" id="GKT49096.1"/>
    </source>
</evidence>
<proteinExistence type="predicted"/>
<reference evidence="2 3" key="1">
    <citation type="submission" date="2022-03" db="EMBL/GenBank/DDBJ databases">
        <title>Genome data of Colletotrichum spp.</title>
        <authorList>
            <person name="Utami Y.D."/>
            <person name="Hiruma K."/>
        </authorList>
    </citation>
    <scope>NUCLEOTIDE SEQUENCE [LARGE SCALE GENOMIC DNA]</scope>
    <source>
        <strain evidence="2 3">MAFF 239500</strain>
    </source>
</reference>
<dbReference type="GeneID" id="73330079"/>
<evidence type="ECO:0000313" key="3">
    <source>
        <dbReference type="Proteomes" id="UP001055115"/>
    </source>
</evidence>
<sequence>MRSKYLTTAAFAASAAAQQEGTITSCEALSCINPESRGVCAIDDSPRVIGVGIAADVVNISSSSLSYTLVDGTADGILASEPGYQFSTQTLYVGVPSDFETSGQSAGCALMMQYQAQTFNMSETRNTTSCEGALSDSCQENLADVVRQFEYSSGRGQNSTTGSTLSRCESLAQFVNTNIHQQLSLCGLYAGFVNTTGGSIVGPDVSSSSIQLQNEGCQPVVPQEYELHHVAEMRQILPTGENNPGLAGGRSGVTPVLSVLYEDEDDRSPDVQLVCLRTYTSDGQEMPDTINNDENRGESGATTSAPGTLSVAVAGLLGFAALMI</sequence>
<dbReference type="Proteomes" id="UP001055115">
    <property type="component" value="Unassembled WGS sequence"/>
</dbReference>
<dbReference type="EMBL" id="BQXU01000027">
    <property type="protein sequence ID" value="GKT49096.1"/>
    <property type="molecule type" value="Genomic_DNA"/>
</dbReference>